<reference evidence="2" key="1">
    <citation type="submission" date="2016-11" db="UniProtKB">
        <authorList>
            <consortium name="WormBaseParasite"/>
        </authorList>
    </citation>
    <scope>IDENTIFICATION</scope>
    <source>
        <strain evidence="2">KR3021</strain>
    </source>
</reference>
<protein>
    <submittedName>
        <fullName evidence="2">PDZ domain-containing protein</fullName>
    </submittedName>
</protein>
<evidence type="ECO:0000313" key="2">
    <source>
        <dbReference type="WBParaSite" id="RSKR_0000243900.1"/>
    </source>
</evidence>
<evidence type="ECO:0000313" key="1">
    <source>
        <dbReference type="Proteomes" id="UP000095286"/>
    </source>
</evidence>
<accession>A0AC35TNV6</accession>
<sequence>MSNAPPAPEIQQQADVLVPPPSKVTVTLDIEDGDTLGVTPNAQLIVTKVQKGSIGEEKLQVGDQIISINGTTLKDTNHFYKQWRYAPPKATIVLVRDIAKSNEILEKTHIPEAREKNILRREGCEYFIARLVFEKGRKMGLGLKAYQNRVLVAKIEENSIASNSLMVGDHLCDVDGIRITDQDVCKKMLIDHLKLNLKASFLIERPISADAKIWAKKALLVKIEEPPSVRLASDVTDIASRERAKIKSCSIPKKSCYSKTETPSATSVTFGQSVSDIHIVSDNEGVALRKAKK</sequence>
<organism evidence="1 2">
    <name type="scientific">Rhabditophanes sp. KR3021</name>
    <dbReference type="NCBI Taxonomy" id="114890"/>
    <lineage>
        <taxon>Eukaryota</taxon>
        <taxon>Metazoa</taxon>
        <taxon>Ecdysozoa</taxon>
        <taxon>Nematoda</taxon>
        <taxon>Chromadorea</taxon>
        <taxon>Rhabditida</taxon>
        <taxon>Tylenchina</taxon>
        <taxon>Panagrolaimomorpha</taxon>
        <taxon>Strongyloidoidea</taxon>
        <taxon>Alloionematidae</taxon>
        <taxon>Rhabditophanes</taxon>
    </lineage>
</organism>
<dbReference type="Proteomes" id="UP000095286">
    <property type="component" value="Unplaced"/>
</dbReference>
<name>A0AC35TNV6_9BILA</name>
<proteinExistence type="predicted"/>
<dbReference type="WBParaSite" id="RSKR_0000243900.1">
    <property type="protein sequence ID" value="RSKR_0000243900.1"/>
    <property type="gene ID" value="RSKR_0000243900"/>
</dbReference>